<protein>
    <submittedName>
        <fullName evidence="2">Uncharacterized protein</fullName>
    </submittedName>
</protein>
<dbReference type="Proteomes" id="UP001524587">
    <property type="component" value="Unassembled WGS sequence"/>
</dbReference>
<reference evidence="2 3" key="1">
    <citation type="submission" date="2022-06" db="EMBL/GenBank/DDBJ databases">
        <title>Endosaccharibacter gen. nov., sp. nov., endophytic bacteria isolated from sugarcane.</title>
        <authorList>
            <person name="Pitiwittayakul N."/>
            <person name="Yukphan P."/>
            <person name="Charoenyingcharoen P."/>
            <person name="Tanasupawat S."/>
        </authorList>
    </citation>
    <scope>NUCLEOTIDE SEQUENCE [LARGE SCALE GENOMIC DNA]</scope>
    <source>
        <strain evidence="2 3">KSS8</strain>
    </source>
</reference>
<feature type="region of interest" description="Disordered" evidence="1">
    <location>
        <begin position="234"/>
        <end position="254"/>
    </location>
</feature>
<evidence type="ECO:0000256" key="1">
    <source>
        <dbReference type="SAM" id="MobiDB-lite"/>
    </source>
</evidence>
<sequence>MKPDEMVALRPKADTSAAIDESLSAIEAARVRMEAERARLDSDRPRIALEGTAKQIADARASLLEIDRTLAELVDLKAAVEAKRMVIQRDEFVAEDTALCGVAERAISAFHAWMKKEYATAAQRVVAGIELELKAGAALYRVATFRQRRAETLRTVELPPLASHTLGDPRGLSGLVRLPAADGTMRPGGDMEPIWFQAEPRQNVPDLQLATAMRRIAIQNQRIAELEADLASVGGGLSRRAGNGSGQSSSLVADRGLDQAFKKAAVRSR</sequence>
<gene>
    <name evidence="2" type="ORF">NFI95_15815</name>
</gene>
<dbReference type="EMBL" id="JAMSKV010000018">
    <property type="protein sequence ID" value="MCQ8279909.1"/>
    <property type="molecule type" value="Genomic_DNA"/>
</dbReference>
<evidence type="ECO:0000313" key="2">
    <source>
        <dbReference type="EMBL" id="MCQ8279909.1"/>
    </source>
</evidence>
<comment type="caution">
    <text evidence="2">The sequence shown here is derived from an EMBL/GenBank/DDBJ whole genome shotgun (WGS) entry which is preliminary data.</text>
</comment>
<evidence type="ECO:0000313" key="3">
    <source>
        <dbReference type="Proteomes" id="UP001524587"/>
    </source>
</evidence>
<proteinExistence type="predicted"/>
<keyword evidence="3" id="KW-1185">Reference proteome</keyword>
<organism evidence="2 3">
    <name type="scientific">Endosaccharibacter trunci</name>
    <dbReference type="NCBI Taxonomy" id="2812733"/>
    <lineage>
        <taxon>Bacteria</taxon>
        <taxon>Pseudomonadati</taxon>
        <taxon>Pseudomonadota</taxon>
        <taxon>Alphaproteobacteria</taxon>
        <taxon>Acetobacterales</taxon>
        <taxon>Acetobacteraceae</taxon>
        <taxon>Endosaccharibacter</taxon>
    </lineage>
</organism>
<accession>A0ABT1WAI3</accession>
<dbReference type="RefSeq" id="WP_422865399.1">
    <property type="nucleotide sequence ID" value="NZ_JAMSKV010000018.1"/>
</dbReference>
<name>A0ABT1WAI3_9PROT</name>